<reference evidence="2 3" key="1">
    <citation type="submission" date="2019-12" db="EMBL/GenBank/DDBJ databases">
        <title>Chromosome-level assembly of the Caenorhabditis remanei genome.</title>
        <authorList>
            <person name="Teterina A.A."/>
            <person name="Willis J.H."/>
            <person name="Phillips P.C."/>
        </authorList>
    </citation>
    <scope>NUCLEOTIDE SEQUENCE [LARGE SCALE GENOMIC DNA]</scope>
    <source>
        <strain evidence="2 3">PX506</strain>
        <tissue evidence="2">Whole organism</tissue>
    </source>
</reference>
<accession>A0A6A5HLX8</accession>
<proteinExistence type="predicted"/>
<evidence type="ECO:0000313" key="2">
    <source>
        <dbReference type="EMBL" id="KAF1768569.1"/>
    </source>
</evidence>
<feature type="region of interest" description="Disordered" evidence="1">
    <location>
        <begin position="286"/>
        <end position="311"/>
    </location>
</feature>
<feature type="region of interest" description="Disordered" evidence="1">
    <location>
        <begin position="495"/>
        <end position="523"/>
    </location>
</feature>
<dbReference type="Proteomes" id="UP000483820">
    <property type="component" value="Chromosome I"/>
</dbReference>
<sequence length="893" mass="100270">MVDSDDEYRQEMDKFMRKELAAIRVELMGNNEEKPTQPVPIPQITKIEPIIRSEPPDSVRQRIMQNIPPEIARQPSSPPQLPFNIQPRLFPPRFVSPPRFSPFVSPEISPEVSPSKAIRPTVSPPTVYQAVPTVAPPPTVSAPIVTASTVTRAASTVTRPAPTVTPAAFTVPTVAPPPTVTAPTLFPPTVFAPGPTVTPAAFTAHTVAPPPTVTPAAFTDPRMSHPTVAGPTLSPHKVFGPAPTVTPPAPPTVTPAAITVPTVAPPPTVAVPTLFPPTVFGPGHTVTPAAPTVTPPAPAPQQMPLMRPNKPEETPLKLREEVHFEFVHVPLIPTAANPPPPRQRSIPPPPVTGPQAQPRPTRSNADRIPLQHRPPPPRRTESPQFQTRQPPPVDFPLIESDTSIYHGNRGRNRPITPLFEPEPPVHQLEQSTWVDETLVDSEHRMNPNEAIFLSDSSTDVIPDRMFPELCRDFRTQQEIQDEQRGRMNSRFQTDFERRESTENWERPSTAMSSRRPPILPPPSKGRVANGILNQTIVSNAPAPHMGFERYRQNPHHDDFSFDEPNQPTSSNQISRRSQLVATTTETYNSQIDPNNFNPDSWTTEALEKMHEEQLKEIVNFFYESGPHLKFKESYPFLAEGMIQKDSQTNMLKVFSSRLGKILIQDTRIKKSEDYVYFVVIKAGDYRGFYYDTHPKCLISAKFPTVERIVLRGYAILAHPIGSREDSLKENRWICWNDSLGLMSIISGAARTPLKKQPVWDKQLDIISIHANFENKRFVVTKVVGLTNTGEKQKQFPEEVFLIRDGVYRRTHEDDIVFYSSSIKAEIVIKKILVGEVDIYGHNPLDIVVVPYFPRSTALEFRALLIIHMPDMFWSRDKEWIRELLAERTKAYIR</sequence>
<dbReference type="AlphaFoldDB" id="A0A6A5HLX8"/>
<evidence type="ECO:0000313" key="3">
    <source>
        <dbReference type="Proteomes" id="UP000483820"/>
    </source>
</evidence>
<dbReference type="KEGG" id="crq:GCK72_000381"/>
<dbReference type="CTD" id="9798030"/>
<name>A0A6A5HLX8_CAERE</name>
<feature type="compositionally biased region" description="Polar residues" evidence="1">
    <location>
        <begin position="563"/>
        <end position="575"/>
    </location>
</feature>
<feature type="region of interest" description="Disordered" evidence="1">
    <location>
        <begin position="332"/>
        <end position="395"/>
    </location>
</feature>
<dbReference type="GeneID" id="9798030"/>
<comment type="caution">
    <text evidence="2">The sequence shown here is derived from an EMBL/GenBank/DDBJ whole genome shotgun (WGS) entry which is preliminary data.</text>
</comment>
<gene>
    <name evidence="2" type="ORF">GCK72_000381</name>
</gene>
<evidence type="ECO:0000256" key="1">
    <source>
        <dbReference type="SAM" id="MobiDB-lite"/>
    </source>
</evidence>
<dbReference type="RefSeq" id="XP_053591103.1">
    <property type="nucleotide sequence ID" value="XM_053722458.1"/>
</dbReference>
<organism evidence="2 3">
    <name type="scientific">Caenorhabditis remanei</name>
    <name type="common">Caenorhabditis vulgaris</name>
    <dbReference type="NCBI Taxonomy" id="31234"/>
    <lineage>
        <taxon>Eukaryota</taxon>
        <taxon>Metazoa</taxon>
        <taxon>Ecdysozoa</taxon>
        <taxon>Nematoda</taxon>
        <taxon>Chromadorea</taxon>
        <taxon>Rhabditida</taxon>
        <taxon>Rhabditina</taxon>
        <taxon>Rhabditomorpha</taxon>
        <taxon>Rhabditoidea</taxon>
        <taxon>Rhabditidae</taxon>
        <taxon>Peloderinae</taxon>
        <taxon>Caenorhabditis</taxon>
    </lineage>
</organism>
<dbReference type="EMBL" id="WUAV01000001">
    <property type="protein sequence ID" value="KAF1768569.1"/>
    <property type="molecule type" value="Genomic_DNA"/>
</dbReference>
<protein>
    <submittedName>
        <fullName evidence="2">Uncharacterized protein</fullName>
    </submittedName>
</protein>
<feature type="compositionally biased region" description="Basic and acidic residues" evidence="1">
    <location>
        <begin position="495"/>
        <end position="505"/>
    </location>
</feature>
<feature type="compositionally biased region" description="Pro residues" evidence="1">
    <location>
        <begin position="336"/>
        <end position="352"/>
    </location>
</feature>
<feature type="region of interest" description="Disordered" evidence="1">
    <location>
        <begin position="551"/>
        <end position="575"/>
    </location>
</feature>